<sequence>MALSMPSPGERKVIGSSCCLDELRLLYSTVNATINPCNDIFAYVCDSYERNVTPGSVRDIRLREEPARYLPSNTAAGKLINKHFRVCLRAMSRAEELGPETVTSLADFMGRQAFRTERDMLRLVVEMTLKYSLETTVLFATTELRDIWKRHLPGERLGGRDTVVVIACSIQLKVKGPLAKLYARLRQEALDATNAALSTNVTQREIETLVQDLKDIPRKHVVSESPLSALTDMVPTVSTNEWQTLLESIMGSPYSDRMYHTLVKDLNHRLGILLDRARQPATVAFLLLDAACNLLWNVLNVNQKAAVQVRYFERCRRESQTLVPLLVFNRLQTIRSATERTEQFRAIFHRLVHLVAEAAARFSAPEDAESVKQFVRGIRMYLPRDIFDLEAPLPKLDSRYAWNFMSLQASRWTAQRVPLRKDVSRDAVKDSIETKHLVVRNASIYVSVSLFTALNISDDFDPVVAYATVGMSLADSLWRTVFAETWSQETNRLFNIVNDCRAASGKVSPRSVFRHSELSFNVTLEAARGKRWFDDFSVDGFLTASRSRVFFMLLLFHYYCPGRTYTYDKVRSESNYLYTNTEDYRKAFRCPRKDARDDTIEACVADRINETRHSKLYPTSETTDLVRLISDAGLYAANFG</sequence>
<accession>A0AAQ4ESA3</accession>
<reference evidence="1 2" key="1">
    <citation type="journal article" date="2023" name="Arcadia Sci">
        <title>De novo assembly of a long-read Amblyomma americanum tick genome.</title>
        <authorList>
            <person name="Chou S."/>
            <person name="Poskanzer K.E."/>
            <person name="Rollins M."/>
            <person name="Thuy-Boun P.S."/>
        </authorList>
    </citation>
    <scope>NUCLEOTIDE SEQUENCE [LARGE SCALE GENOMIC DNA]</scope>
    <source>
        <strain evidence="1">F_SG_1</strain>
        <tissue evidence="1">Salivary glands</tissue>
    </source>
</reference>
<dbReference type="SUPFAM" id="SSF55486">
    <property type="entry name" value="Metalloproteases ('zincins'), catalytic domain"/>
    <property type="match status" value="1"/>
</dbReference>
<proteinExistence type="predicted"/>
<dbReference type="EMBL" id="JARKHS020011675">
    <property type="protein sequence ID" value="KAK8777592.1"/>
    <property type="molecule type" value="Genomic_DNA"/>
</dbReference>
<name>A0AAQ4ESA3_AMBAM</name>
<evidence type="ECO:0000313" key="2">
    <source>
        <dbReference type="Proteomes" id="UP001321473"/>
    </source>
</evidence>
<organism evidence="1 2">
    <name type="scientific">Amblyomma americanum</name>
    <name type="common">Lone star tick</name>
    <dbReference type="NCBI Taxonomy" id="6943"/>
    <lineage>
        <taxon>Eukaryota</taxon>
        <taxon>Metazoa</taxon>
        <taxon>Ecdysozoa</taxon>
        <taxon>Arthropoda</taxon>
        <taxon>Chelicerata</taxon>
        <taxon>Arachnida</taxon>
        <taxon>Acari</taxon>
        <taxon>Parasitiformes</taxon>
        <taxon>Ixodida</taxon>
        <taxon>Ixodoidea</taxon>
        <taxon>Ixodidae</taxon>
        <taxon>Amblyomminae</taxon>
        <taxon>Amblyomma</taxon>
    </lineage>
</organism>
<protein>
    <submittedName>
        <fullName evidence="1">Uncharacterized protein</fullName>
    </submittedName>
</protein>
<dbReference type="AlphaFoldDB" id="A0AAQ4ESA3"/>
<keyword evidence="2" id="KW-1185">Reference proteome</keyword>
<gene>
    <name evidence="1" type="ORF">V5799_029063</name>
</gene>
<comment type="caution">
    <text evidence="1">The sequence shown here is derived from an EMBL/GenBank/DDBJ whole genome shotgun (WGS) entry which is preliminary data.</text>
</comment>
<evidence type="ECO:0000313" key="1">
    <source>
        <dbReference type="EMBL" id="KAK8777592.1"/>
    </source>
</evidence>
<dbReference type="Proteomes" id="UP001321473">
    <property type="component" value="Unassembled WGS sequence"/>
</dbReference>